<dbReference type="KEGG" id="smo:SELMODRAFT_412155"/>
<evidence type="ECO:0000313" key="3">
    <source>
        <dbReference type="Proteomes" id="UP000001514"/>
    </source>
</evidence>
<dbReference type="Gramene" id="EFJ27401">
    <property type="protein sequence ID" value="EFJ27401"/>
    <property type="gene ID" value="SELMODRAFT_412155"/>
</dbReference>
<dbReference type="AlphaFoldDB" id="D8RK85"/>
<reference evidence="2 3" key="1">
    <citation type="journal article" date="2011" name="Science">
        <title>The Selaginella genome identifies genetic changes associated with the evolution of vascular plants.</title>
        <authorList>
            <person name="Banks J.A."/>
            <person name="Nishiyama T."/>
            <person name="Hasebe M."/>
            <person name="Bowman J.L."/>
            <person name="Gribskov M."/>
            <person name="dePamphilis C."/>
            <person name="Albert V.A."/>
            <person name="Aono N."/>
            <person name="Aoyama T."/>
            <person name="Ambrose B.A."/>
            <person name="Ashton N.W."/>
            <person name="Axtell M.J."/>
            <person name="Barker E."/>
            <person name="Barker M.S."/>
            <person name="Bennetzen J.L."/>
            <person name="Bonawitz N.D."/>
            <person name="Chapple C."/>
            <person name="Cheng C."/>
            <person name="Correa L.G."/>
            <person name="Dacre M."/>
            <person name="DeBarry J."/>
            <person name="Dreyer I."/>
            <person name="Elias M."/>
            <person name="Engstrom E.M."/>
            <person name="Estelle M."/>
            <person name="Feng L."/>
            <person name="Finet C."/>
            <person name="Floyd S.K."/>
            <person name="Frommer W.B."/>
            <person name="Fujita T."/>
            <person name="Gramzow L."/>
            <person name="Gutensohn M."/>
            <person name="Harholt J."/>
            <person name="Hattori M."/>
            <person name="Heyl A."/>
            <person name="Hirai T."/>
            <person name="Hiwatashi Y."/>
            <person name="Ishikawa M."/>
            <person name="Iwata M."/>
            <person name="Karol K.G."/>
            <person name="Koehler B."/>
            <person name="Kolukisaoglu U."/>
            <person name="Kubo M."/>
            <person name="Kurata T."/>
            <person name="Lalonde S."/>
            <person name="Li K."/>
            <person name="Li Y."/>
            <person name="Litt A."/>
            <person name="Lyons E."/>
            <person name="Manning G."/>
            <person name="Maruyama T."/>
            <person name="Michael T.P."/>
            <person name="Mikami K."/>
            <person name="Miyazaki S."/>
            <person name="Morinaga S."/>
            <person name="Murata T."/>
            <person name="Mueller-Roeber B."/>
            <person name="Nelson D.R."/>
            <person name="Obara M."/>
            <person name="Oguri Y."/>
            <person name="Olmstead R.G."/>
            <person name="Onodera N."/>
            <person name="Petersen B.L."/>
            <person name="Pils B."/>
            <person name="Prigge M."/>
            <person name="Rensing S.A."/>
            <person name="Riano-Pachon D.M."/>
            <person name="Roberts A.W."/>
            <person name="Sato Y."/>
            <person name="Scheller H.V."/>
            <person name="Schulz B."/>
            <person name="Schulz C."/>
            <person name="Shakirov E.V."/>
            <person name="Shibagaki N."/>
            <person name="Shinohara N."/>
            <person name="Shippen D.E."/>
            <person name="Soerensen I."/>
            <person name="Sotooka R."/>
            <person name="Sugimoto N."/>
            <person name="Sugita M."/>
            <person name="Sumikawa N."/>
            <person name="Tanurdzic M."/>
            <person name="Theissen G."/>
            <person name="Ulvskov P."/>
            <person name="Wakazuki S."/>
            <person name="Weng J.K."/>
            <person name="Willats W.W."/>
            <person name="Wipf D."/>
            <person name="Wolf P.G."/>
            <person name="Yang L."/>
            <person name="Zimmer A.D."/>
            <person name="Zhu Q."/>
            <person name="Mitros T."/>
            <person name="Hellsten U."/>
            <person name="Loque D."/>
            <person name="Otillar R."/>
            <person name="Salamov A."/>
            <person name="Schmutz J."/>
            <person name="Shapiro H."/>
            <person name="Lindquist E."/>
            <person name="Lucas S."/>
            <person name="Rokhsar D."/>
            <person name="Grigoriev I.V."/>
        </authorList>
    </citation>
    <scope>NUCLEOTIDE SEQUENCE [LARGE SCALE GENOMIC DNA]</scope>
</reference>
<gene>
    <name evidence="2" type="ORF">SELMODRAFT_412155</name>
</gene>
<dbReference type="HOGENOM" id="CLU_141296_0_0_1"/>
<organism evidence="3">
    <name type="scientific">Selaginella moellendorffii</name>
    <name type="common">Spikemoss</name>
    <dbReference type="NCBI Taxonomy" id="88036"/>
    <lineage>
        <taxon>Eukaryota</taxon>
        <taxon>Viridiplantae</taxon>
        <taxon>Streptophyta</taxon>
        <taxon>Embryophyta</taxon>
        <taxon>Tracheophyta</taxon>
        <taxon>Lycopodiopsida</taxon>
        <taxon>Selaginellales</taxon>
        <taxon>Selaginellaceae</taxon>
        <taxon>Selaginella</taxon>
    </lineage>
</organism>
<evidence type="ECO:0000313" key="2">
    <source>
        <dbReference type="EMBL" id="EFJ27401.1"/>
    </source>
</evidence>
<accession>D8RK85</accession>
<sequence length="158" mass="17574">MVEHNGSDEFSDGSDPEHLVQGPRKGKMRLGGGGGNSRLASTAVPRAKSKKTVAAGGGGGTSSGMTRIQEVAVVETNLVGRKVIIKHKIQEDSKEMRDDLMDDARGNHKVFEDDEKTKDDVDQLLWSLYFCVFYLYKMHKQNLKNTLQNIHYLEIPIN</sequence>
<name>D8RK85_SELML</name>
<dbReference type="Proteomes" id="UP000001514">
    <property type="component" value="Unassembled WGS sequence"/>
</dbReference>
<keyword evidence="3" id="KW-1185">Reference proteome</keyword>
<feature type="region of interest" description="Disordered" evidence="1">
    <location>
        <begin position="1"/>
        <end position="64"/>
    </location>
</feature>
<dbReference type="InParanoid" id="D8RK85"/>
<protein>
    <submittedName>
        <fullName evidence="2">Uncharacterized protein</fullName>
    </submittedName>
</protein>
<proteinExistence type="predicted"/>
<evidence type="ECO:0000256" key="1">
    <source>
        <dbReference type="SAM" id="MobiDB-lite"/>
    </source>
</evidence>
<dbReference type="EMBL" id="GL377582">
    <property type="protein sequence ID" value="EFJ27401.1"/>
    <property type="molecule type" value="Genomic_DNA"/>
</dbReference>